<evidence type="ECO:0000313" key="10">
    <source>
        <dbReference type="EMBL" id="ADI14302.1"/>
    </source>
</evidence>
<evidence type="ECO:0000313" key="11">
    <source>
        <dbReference type="Proteomes" id="UP000000379"/>
    </source>
</evidence>
<keyword evidence="8" id="KW-0175">Coiled coil</keyword>
<dbReference type="OrthoDB" id="9791261at2"/>
<keyword evidence="5" id="KW-0812">Transmembrane</keyword>
<feature type="chain" id="PRO_5003094654" evidence="9">
    <location>
        <begin position="26"/>
        <end position="368"/>
    </location>
</feature>
<accession>D7CW39</accession>
<gene>
    <name evidence="10" type="ordered locus">Trad_1177</name>
</gene>
<dbReference type="GO" id="GO:1990281">
    <property type="term" value="C:efflux pump complex"/>
    <property type="evidence" value="ECO:0007669"/>
    <property type="project" value="TreeGrafter"/>
</dbReference>
<feature type="signal peptide" evidence="9">
    <location>
        <begin position="1"/>
        <end position="25"/>
    </location>
</feature>
<dbReference type="InterPro" id="IPR003423">
    <property type="entry name" value="OMP_efflux"/>
</dbReference>
<evidence type="ECO:0000256" key="5">
    <source>
        <dbReference type="ARBA" id="ARBA00022692"/>
    </source>
</evidence>
<dbReference type="PANTHER" id="PTHR30026">
    <property type="entry name" value="OUTER MEMBRANE PROTEIN TOLC"/>
    <property type="match status" value="1"/>
</dbReference>
<keyword evidence="3" id="KW-0813">Transport</keyword>
<protein>
    <submittedName>
        <fullName evidence="10">Outer membrane efflux protein</fullName>
    </submittedName>
</protein>
<comment type="subcellular location">
    <subcellularLocation>
        <location evidence="1">Cell outer membrane</location>
    </subcellularLocation>
</comment>
<dbReference type="GO" id="GO:0009279">
    <property type="term" value="C:cell outer membrane"/>
    <property type="evidence" value="ECO:0007669"/>
    <property type="project" value="UniProtKB-SubCell"/>
</dbReference>
<evidence type="ECO:0000256" key="9">
    <source>
        <dbReference type="SAM" id="SignalP"/>
    </source>
</evidence>
<dbReference type="InterPro" id="IPR051906">
    <property type="entry name" value="TolC-like"/>
</dbReference>
<keyword evidence="7" id="KW-0998">Cell outer membrane</keyword>
<dbReference type="eggNOG" id="COG1538">
    <property type="taxonomic scope" value="Bacteria"/>
</dbReference>
<comment type="similarity">
    <text evidence="2">Belongs to the outer membrane factor (OMF) (TC 1.B.17) family.</text>
</comment>
<evidence type="ECO:0000256" key="4">
    <source>
        <dbReference type="ARBA" id="ARBA00022452"/>
    </source>
</evidence>
<dbReference type="SUPFAM" id="SSF56954">
    <property type="entry name" value="Outer membrane efflux proteins (OEP)"/>
    <property type="match status" value="1"/>
</dbReference>
<dbReference type="RefSeq" id="WP_013177673.1">
    <property type="nucleotide sequence ID" value="NC_014221.1"/>
</dbReference>
<evidence type="ECO:0000256" key="7">
    <source>
        <dbReference type="ARBA" id="ARBA00023237"/>
    </source>
</evidence>
<dbReference type="GO" id="GO:0015562">
    <property type="term" value="F:efflux transmembrane transporter activity"/>
    <property type="evidence" value="ECO:0007669"/>
    <property type="project" value="InterPro"/>
</dbReference>
<reference evidence="11" key="1">
    <citation type="submission" date="2010-05" db="EMBL/GenBank/DDBJ databases">
        <title>The complete genome of Truepera radiovictris DSM 17093.</title>
        <authorList>
            <consortium name="US DOE Joint Genome Institute (JGI-PGF)"/>
            <person name="Lucas S."/>
            <person name="Copeland A."/>
            <person name="Lapidus A."/>
            <person name="Glavina del Rio T."/>
            <person name="Dalin E."/>
            <person name="Tice H."/>
            <person name="Bruce D."/>
            <person name="Goodwin L."/>
            <person name="Pitluck S."/>
            <person name="Kyrpides N."/>
            <person name="Mavromatis K."/>
            <person name="Ovchinnikova G."/>
            <person name="Munk A.C."/>
            <person name="Detter J.C."/>
            <person name="Han C."/>
            <person name="Tapia R."/>
            <person name="Land M."/>
            <person name="Hauser L."/>
            <person name="Markowitz V."/>
            <person name="Cheng J.-F."/>
            <person name="Hugenholtz P."/>
            <person name="Woyke T."/>
            <person name="Wu D."/>
            <person name="Tindall B."/>
            <person name="Pomrenke H.G."/>
            <person name="Brambilla E."/>
            <person name="Klenk H.-P."/>
            <person name="Eisen J.A."/>
        </authorList>
    </citation>
    <scope>NUCLEOTIDE SEQUENCE [LARGE SCALE GENOMIC DNA]</scope>
    <source>
        <strain evidence="11">DSM 17093 / CIP 108686 / LMG 22925 / RQ-24</strain>
    </source>
</reference>
<dbReference type="STRING" id="649638.Trad_1177"/>
<keyword evidence="11" id="KW-1185">Reference proteome</keyword>
<reference evidence="10 11" key="2">
    <citation type="journal article" date="2011" name="Stand. Genomic Sci.">
        <title>Complete genome sequence of Truepera radiovictrix type strain (RQ-24).</title>
        <authorList>
            <person name="Ivanova N."/>
            <person name="Rohde C."/>
            <person name="Munk C."/>
            <person name="Nolan M."/>
            <person name="Lucas S."/>
            <person name="Del Rio T.G."/>
            <person name="Tice H."/>
            <person name="Deshpande S."/>
            <person name="Cheng J.F."/>
            <person name="Tapia R."/>
            <person name="Han C."/>
            <person name="Goodwin L."/>
            <person name="Pitluck S."/>
            <person name="Liolios K."/>
            <person name="Mavromatis K."/>
            <person name="Mikhailova N."/>
            <person name="Pati A."/>
            <person name="Chen A."/>
            <person name="Palaniappan K."/>
            <person name="Land M."/>
            <person name="Hauser L."/>
            <person name="Chang Y.J."/>
            <person name="Jeffries C.D."/>
            <person name="Brambilla E."/>
            <person name="Rohde M."/>
            <person name="Goker M."/>
            <person name="Tindall B.J."/>
            <person name="Woyke T."/>
            <person name="Bristow J."/>
            <person name="Eisen J.A."/>
            <person name="Markowitz V."/>
            <person name="Hugenholtz P."/>
            <person name="Kyrpides N.C."/>
            <person name="Klenk H.P."/>
            <person name="Lapidus A."/>
        </authorList>
    </citation>
    <scope>NUCLEOTIDE SEQUENCE [LARGE SCALE GENOMIC DNA]</scope>
    <source>
        <strain evidence="11">DSM 17093 / CIP 108686 / LMG 22925 / RQ-24</strain>
    </source>
</reference>
<organism evidence="10 11">
    <name type="scientific">Truepera radiovictrix (strain DSM 17093 / CIP 108686 / LMG 22925 / RQ-24)</name>
    <dbReference type="NCBI Taxonomy" id="649638"/>
    <lineage>
        <taxon>Bacteria</taxon>
        <taxon>Thermotogati</taxon>
        <taxon>Deinococcota</taxon>
        <taxon>Deinococci</taxon>
        <taxon>Trueperales</taxon>
        <taxon>Trueperaceae</taxon>
        <taxon>Truepera</taxon>
    </lineage>
</organism>
<dbReference type="PANTHER" id="PTHR30026:SF20">
    <property type="entry name" value="OUTER MEMBRANE PROTEIN TOLC"/>
    <property type="match status" value="1"/>
</dbReference>
<feature type="coiled-coil region" evidence="8">
    <location>
        <begin position="41"/>
        <end position="89"/>
    </location>
</feature>
<dbReference type="KEGG" id="tra:Trad_1177"/>
<dbReference type="GO" id="GO:0015288">
    <property type="term" value="F:porin activity"/>
    <property type="evidence" value="ECO:0007669"/>
    <property type="project" value="TreeGrafter"/>
</dbReference>
<sequence length="368" mass="39086">MTPLRTVPRLLLALALLGALALAHALTLEETFGYAEARPNVQSARRELEDARAAAERTARDPLAVRADLVQAEQRVALAEAALESARYTALQELGSAYTGVLGARAQRDLARMSVAVSEAGLRIAHIRLQNGSATRLDLADAEVALEEARSGLRAAEEGLELALASLRGLLGEAGEGVTAAALAGIPERYLVAPPPLGRAQEAAARHPDLLAVRQQLELAELSRAVLDPLYAPRAQIASAELQLQGARSGLAEARRGFELQIRGLYNQLEAARSTLEVAEQTLAGAEARLKTQRQRFEAGLIAEIELQQTELQAQGARTELQSARQGLLTALLELQAGTLVNLGGPFAALAPDASAPESDETRAQERP</sequence>
<evidence type="ECO:0000256" key="2">
    <source>
        <dbReference type="ARBA" id="ARBA00007613"/>
    </source>
</evidence>
<evidence type="ECO:0000256" key="3">
    <source>
        <dbReference type="ARBA" id="ARBA00022448"/>
    </source>
</evidence>
<feature type="coiled-coil region" evidence="8">
    <location>
        <begin position="262"/>
        <end position="327"/>
    </location>
</feature>
<dbReference type="EMBL" id="CP002049">
    <property type="protein sequence ID" value="ADI14302.1"/>
    <property type="molecule type" value="Genomic_DNA"/>
</dbReference>
<keyword evidence="9" id="KW-0732">Signal</keyword>
<name>D7CW39_TRURR</name>
<dbReference type="Pfam" id="PF02321">
    <property type="entry name" value="OEP"/>
    <property type="match status" value="2"/>
</dbReference>
<keyword evidence="6" id="KW-0472">Membrane</keyword>
<keyword evidence="4" id="KW-1134">Transmembrane beta strand</keyword>
<evidence type="ECO:0000256" key="8">
    <source>
        <dbReference type="SAM" id="Coils"/>
    </source>
</evidence>
<dbReference type="Gene3D" id="1.20.1600.10">
    <property type="entry name" value="Outer membrane efflux proteins (OEP)"/>
    <property type="match status" value="2"/>
</dbReference>
<dbReference type="Proteomes" id="UP000000379">
    <property type="component" value="Chromosome"/>
</dbReference>
<evidence type="ECO:0000256" key="6">
    <source>
        <dbReference type="ARBA" id="ARBA00023136"/>
    </source>
</evidence>
<dbReference type="AlphaFoldDB" id="D7CW39"/>
<evidence type="ECO:0000256" key="1">
    <source>
        <dbReference type="ARBA" id="ARBA00004442"/>
    </source>
</evidence>
<proteinExistence type="inferred from homology"/>
<dbReference type="HOGENOM" id="CLU_752146_0_0_0"/>